<dbReference type="Proteomes" id="UP001595711">
    <property type="component" value="Unassembled WGS sequence"/>
</dbReference>
<dbReference type="PANTHER" id="PTHR31528">
    <property type="entry name" value="4-AMINO-5-HYDROXYMETHYL-2-METHYLPYRIMIDINE PHOSPHATE SYNTHASE THI11-RELATED"/>
    <property type="match status" value="1"/>
</dbReference>
<feature type="domain" description="SsuA/THI5-like" evidence="2">
    <location>
        <begin position="39"/>
        <end position="254"/>
    </location>
</feature>
<dbReference type="SUPFAM" id="SSF53850">
    <property type="entry name" value="Periplasmic binding protein-like II"/>
    <property type="match status" value="1"/>
</dbReference>
<evidence type="ECO:0000313" key="4">
    <source>
        <dbReference type="Proteomes" id="UP001595711"/>
    </source>
</evidence>
<dbReference type="InterPro" id="IPR027939">
    <property type="entry name" value="NMT1/THI5"/>
</dbReference>
<dbReference type="Gene3D" id="3.40.190.10">
    <property type="entry name" value="Periplasmic binding protein-like II"/>
    <property type="match status" value="2"/>
</dbReference>
<dbReference type="RefSeq" id="WP_379729312.1">
    <property type="nucleotide sequence ID" value="NZ_JBHRYJ010000005.1"/>
</dbReference>
<reference evidence="4" key="1">
    <citation type="journal article" date="2019" name="Int. J. Syst. Evol. Microbiol.">
        <title>The Global Catalogue of Microorganisms (GCM) 10K type strain sequencing project: providing services to taxonomists for standard genome sequencing and annotation.</title>
        <authorList>
            <consortium name="The Broad Institute Genomics Platform"/>
            <consortium name="The Broad Institute Genome Sequencing Center for Infectious Disease"/>
            <person name="Wu L."/>
            <person name="Ma J."/>
        </authorList>
    </citation>
    <scope>NUCLEOTIDE SEQUENCE [LARGE SCALE GENOMIC DNA]</scope>
    <source>
        <strain evidence="4">KCTC 42182</strain>
    </source>
</reference>
<keyword evidence="4" id="KW-1185">Reference proteome</keyword>
<evidence type="ECO:0000313" key="3">
    <source>
        <dbReference type="EMBL" id="MFC3677723.1"/>
    </source>
</evidence>
<evidence type="ECO:0000256" key="1">
    <source>
        <dbReference type="SAM" id="SignalP"/>
    </source>
</evidence>
<sequence>MITHTMQKLFCAAALAALPFSASAADKVRFQTDWLPSGEHAMFYGGWQKGIYAAEGIDVTITRGYGSGDTVTKIAGGAADFGVADLGAVLTARARANVPVKAIAINYQYSPHSLFVLKSSGITDFRQVEGKKIGTTPGNSHQVYFPEVAKLAGADPDKITWVNMDGAAMGAQLIAKNIDAAPFYSIHWYYQNKAAKAAGEEIVVLPFVKTGFAIYAATIIATDKTIAEKPDLTRRFLRATRKAYEWAAANPEEACKAHIEKVPEVALDDCIGSLQATLKFVFTDYNKTIGYGKETAERLAFTWKAVADAQHLDKSWDPRQAVDTSLVN</sequence>
<dbReference type="InterPro" id="IPR015168">
    <property type="entry name" value="SsuA/THI5"/>
</dbReference>
<evidence type="ECO:0000259" key="2">
    <source>
        <dbReference type="Pfam" id="PF09084"/>
    </source>
</evidence>
<dbReference type="Pfam" id="PF09084">
    <property type="entry name" value="NMT1"/>
    <property type="match status" value="1"/>
</dbReference>
<feature type="signal peptide" evidence="1">
    <location>
        <begin position="1"/>
        <end position="24"/>
    </location>
</feature>
<comment type="caution">
    <text evidence="3">The sequence shown here is derived from an EMBL/GenBank/DDBJ whole genome shotgun (WGS) entry which is preliminary data.</text>
</comment>
<name>A0ABV7VL82_9PROT</name>
<protein>
    <submittedName>
        <fullName evidence="3">ABC transporter substrate-binding protein</fullName>
    </submittedName>
</protein>
<proteinExistence type="predicted"/>
<keyword evidence="1" id="KW-0732">Signal</keyword>
<organism evidence="3 4">
    <name type="scientific">Ferrovibrio xuzhouensis</name>
    <dbReference type="NCBI Taxonomy" id="1576914"/>
    <lineage>
        <taxon>Bacteria</taxon>
        <taxon>Pseudomonadati</taxon>
        <taxon>Pseudomonadota</taxon>
        <taxon>Alphaproteobacteria</taxon>
        <taxon>Rhodospirillales</taxon>
        <taxon>Rhodospirillaceae</taxon>
        <taxon>Ferrovibrio</taxon>
    </lineage>
</organism>
<accession>A0ABV7VL82</accession>
<dbReference type="PANTHER" id="PTHR31528:SF3">
    <property type="entry name" value="THIAMINE BIOSYNTHESIS PROTEIN HI_0357-RELATED"/>
    <property type="match status" value="1"/>
</dbReference>
<gene>
    <name evidence="3" type="ORF">ACFOOQ_19380</name>
</gene>
<dbReference type="EMBL" id="JBHRYJ010000005">
    <property type="protein sequence ID" value="MFC3677723.1"/>
    <property type="molecule type" value="Genomic_DNA"/>
</dbReference>
<feature type="chain" id="PRO_5045575175" evidence="1">
    <location>
        <begin position="25"/>
        <end position="328"/>
    </location>
</feature>